<evidence type="ECO:0000313" key="1">
    <source>
        <dbReference type="EMBL" id="CAD7200419.1"/>
    </source>
</evidence>
<gene>
    <name evidence="1" type="ORF">TDIB3V08_LOCUS6639</name>
</gene>
<name>A0A7R8Z8H2_TIMDO</name>
<organism evidence="1">
    <name type="scientific">Timema douglasi</name>
    <name type="common">Walking stick</name>
    <dbReference type="NCBI Taxonomy" id="61478"/>
    <lineage>
        <taxon>Eukaryota</taxon>
        <taxon>Metazoa</taxon>
        <taxon>Ecdysozoa</taxon>
        <taxon>Arthropoda</taxon>
        <taxon>Hexapoda</taxon>
        <taxon>Insecta</taxon>
        <taxon>Pterygota</taxon>
        <taxon>Neoptera</taxon>
        <taxon>Polyneoptera</taxon>
        <taxon>Phasmatodea</taxon>
        <taxon>Timematodea</taxon>
        <taxon>Timematoidea</taxon>
        <taxon>Timematidae</taxon>
        <taxon>Timema</taxon>
    </lineage>
</organism>
<reference evidence="1" key="1">
    <citation type="submission" date="2020-11" db="EMBL/GenBank/DDBJ databases">
        <authorList>
            <person name="Tran Van P."/>
        </authorList>
    </citation>
    <scope>NUCLEOTIDE SEQUENCE</scope>
</reference>
<accession>A0A7R8Z8H2</accession>
<proteinExistence type="predicted"/>
<dbReference type="AlphaFoldDB" id="A0A7R8Z8H2"/>
<sequence>MSGFKAACDIFCFHRQPVAESALLFYFHRKISRINKQLDLGPCREKKVEEIFTLSPVTTDHGNTQVLYVLARSAAGGRRDECHGQQDTVVEHQDGPRTGLPISVNWVEDNGSSGRHLGSTMGAVADILGVQWEQWQTSWEYNGSSGRHLGSTMGVVADILGVQWE</sequence>
<protein>
    <submittedName>
        <fullName evidence="1">Uncharacterized protein</fullName>
    </submittedName>
</protein>
<dbReference type="EMBL" id="OA567481">
    <property type="protein sequence ID" value="CAD7200419.1"/>
    <property type="molecule type" value="Genomic_DNA"/>
</dbReference>